<evidence type="ECO:0000256" key="2">
    <source>
        <dbReference type="ARBA" id="ARBA00022737"/>
    </source>
</evidence>
<dbReference type="InterPro" id="IPR019775">
    <property type="entry name" value="WD40_repeat_CS"/>
</dbReference>
<evidence type="ECO:0000256" key="3">
    <source>
        <dbReference type="PROSITE-ProRule" id="PRU00221"/>
    </source>
</evidence>
<feature type="repeat" description="WD" evidence="3">
    <location>
        <begin position="981"/>
        <end position="1022"/>
    </location>
</feature>
<keyword evidence="7" id="KW-1185">Reference proteome</keyword>
<dbReference type="InterPro" id="IPR015943">
    <property type="entry name" value="WD40/YVTN_repeat-like_dom_sf"/>
</dbReference>
<dbReference type="PROSITE" id="PS00678">
    <property type="entry name" value="WD_REPEATS_1"/>
    <property type="match status" value="9"/>
</dbReference>
<dbReference type="PRINTS" id="PR00320">
    <property type="entry name" value="GPROTEINBRPT"/>
</dbReference>
<evidence type="ECO:0000259" key="5">
    <source>
        <dbReference type="PROSITE" id="PS50837"/>
    </source>
</evidence>
<dbReference type="PROSITE" id="PS50294">
    <property type="entry name" value="WD_REPEATS_REGION"/>
    <property type="match status" value="12"/>
</dbReference>
<dbReference type="Gene3D" id="2.130.10.10">
    <property type="entry name" value="YVTN repeat-like/Quinoprotein amine dehydrogenase"/>
    <property type="match status" value="7"/>
</dbReference>
<dbReference type="SUPFAM" id="SSF52540">
    <property type="entry name" value="P-loop containing nucleoside triphosphate hydrolases"/>
    <property type="match status" value="1"/>
</dbReference>
<feature type="region of interest" description="Disordered" evidence="4">
    <location>
        <begin position="1"/>
        <end position="44"/>
    </location>
</feature>
<keyword evidence="2" id="KW-0677">Repeat</keyword>
<dbReference type="InterPro" id="IPR011047">
    <property type="entry name" value="Quinoprotein_ADH-like_sf"/>
</dbReference>
<accession>A0ABR4MDH6</accession>
<feature type="repeat" description="WD" evidence="3">
    <location>
        <begin position="1149"/>
        <end position="1190"/>
    </location>
</feature>
<dbReference type="Gene3D" id="3.40.50.300">
    <property type="entry name" value="P-loop containing nucleotide triphosphate hydrolases"/>
    <property type="match status" value="1"/>
</dbReference>
<dbReference type="Pfam" id="PF17100">
    <property type="entry name" value="NACHT_N"/>
    <property type="match status" value="1"/>
</dbReference>
<dbReference type="InterPro" id="IPR020472">
    <property type="entry name" value="WD40_PAC1"/>
</dbReference>
<feature type="compositionally biased region" description="Basic residues" evidence="4">
    <location>
        <begin position="1"/>
        <end position="16"/>
    </location>
</feature>
<dbReference type="PANTHER" id="PTHR19848">
    <property type="entry name" value="WD40 REPEAT PROTEIN"/>
    <property type="match status" value="1"/>
</dbReference>
<comment type="caution">
    <text evidence="6">The sequence shown here is derived from an EMBL/GenBank/DDBJ whole genome shotgun (WGS) entry which is preliminary data.</text>
</comment>
<dbReference type="EMBL" id="JABSNW010000006">
    <property type="protein sequence ID" value="KAL2886331.1"/>
    <property type="molecule type" value="Genomic_DNA"/>
</dbReference>
<feature type="repeat" description="WD" evidence="3">
    <location>
        <begin position="1065"/>
        <end position="1106"/>
    </location>
</feature>
<dbReference type="InterPro" id="IPR056884">
    <property type="entry name" value="NPHP3-like_N"/>
</dbReference>
<dbReference type="SMART" id="SM00320">
    <property type="entry name" value="WD40"/>
    <property type="match status" value="14"/>
</dbReference>
<feature type="repeat" description="WD" evidence="3">
    <location>
        <begin position="939"/>
        <end position="980"/>
    </location>
</feature>
<dbReference type="SUPFAM" id="SSF50978">
    <property type="entry name" value="WD40 repeat-like"/>
    <property type="match status" value="1"/>
</dbReference>
<sequence>MRFLNKVKRHFPRRKAPGQTTSPAVSSSVAVQLEPEQVPSPLEAAASPPLALSTLQEKIWENAYKGSRSKEPKLVEAFEKIILSESHHDETSVEPTDRIEGKTTAELNVTSSQMRKIAERGIERTKKEAALKQGIDNGLRAVQAVMGIMDRALRAAPEAAVIWATVCLGIEVLKNPIAEAAENRQGIQYVLGRTEWYWHLASLLLDENKGRTTTPLLRETLEKSITQLFEKLLLYQIRSICLYHRSRAATFVRDMFLIDDWAGQLNDIKTTEMTVLHDMEQYNTQEIQTQIRDLNNTASDLQVSLENIHVAIQNQAQQQEKRHHDKEDNKCLRDLYTTDPRTDKKNIQHKKGGLLRDSYKWIVEHKDFQKFKNEAASRILWIKGDAGKGKTMLLCGIIDELESDPSISPYYFFCQATGGDRLSSATSVLRGLLYHLASCKPHLTKYVRTKYDTMGKKLFENESAWYEVRGIATEMLKDPSLKNAILVVDALDECTVDRKRLLDFITESSTTRWIVSSRNWPDIEESLNDAKQKVKIHLEINQDSVSAAVDTYIKFKVDQLVQKRKYDDETKTAVLDHLQSNAHGTFLWVALVCQELSNEKTRKRHTLTKLMSFPPGLDALYKQMLQQISESEDAQLCKDVIAKVLVVYRPVTLEELHVLVEGLTSVGMEEVEEVIKSCGSFLTINDNTVSFVHQSAKDYFLDQAVDQVLPCGIAQQHQTVLVRSLDLLCNTLERDIYHLKAPGSLIDEVSPPDPDPLAAIRYSCTFWVDHLHDSPVNVRVSESDKILAFFKTKYLQWLEALGLLRSVYTGVRAIGKLESCLQQNTSNHLHEIVKDAYRFLLSNARVIEIAPLQVYNSALIFSPSKSLIKQIFSHEEPDWMKVKPRVEENWDACLQTLEGHGDGVNSVVFSNDGRRLASGSDDQTVKIWDASSGACLQTLEGHDDLVSSVAFSNDGQRLASGSHDNTVKIWDATSGACVQTLEGHRYGVTSVVFSNDGQRLASGSTDKTVKTWNATSGSCVQTLEGHHYGVTSVVFSNDGQRLASGSTDKTVKTWDATSGALLQTLEGHHRAVKSVVFSNDRQLLASGSYDKTVKIWDTTSGALLQTLEGHGNLVTSVVFSNDGQRLASGSWDKTVKIWNVTSGVCLQTLEGHDEWVVSVVFSNDGQRLASGSWDNTVKIWDATSGPSLQTLEGRSHMVASLVFSNDGQRLASVSRDKIVKIWDTTSGACLHTLGGYSYIATSIVFSKDGQRLATGSHDNAIDIWDVTSGACLRTLKGHGHSLRSVVFSNDGRRLASASSHKTIKIWDTTSGACLQALVGHSHIPTSVVFSNDGQRLASASRDKTAKTWDVTSGVCLHTLEGHSGTVISVVFSNDARRLASESNDKTVKIWDAASGACLHTLDGPGDDVTSVVSSNHARRLQLWPDNNAVKIWDATSGVCLQTLQGHDHISRSLVFSDDGQRIASGPLVSQAYLSHSRSYTYSLSNDDLWIMENGQRILWLPPSYRPRIFELAHTRFGLATMSHRIIFMEFSSGD</sequence>
<dbReference type="PROSITE" id="PS50837">
    <property type="entry name" value="NACHT"/>
    <property type="match status" value="1"/>
</dbReference>
<feature type="repeat" description="WD" evidence="3">
    <location>
        <begin position="1023"/>
        <end position="1064"/>
    </location>
</feature>
<feature type="repeat" description="WD" evidence="3">
    <location>
        <begin position="1107"/>
        <end position="1148"/>
    </location>
</feature>
<dbReference type="CDD" id="cd00200">
    <property type="entry name" value="WD40"/>
    <property type="match status" value="2"/>
</dbReference>
<dbReference type="PROSITE" id="PS50082">
    <property type="entry name" value="WD_REPEATS_2"/>
    <property type="match status" value="12"/>
</dbReference>
<name>A0ABR4MDH6_9PEZI</name>
<dbReference type="Proteomes" id="UP001610728">
    <property type="component" value="Unassembled WGS sequence"/>
</dbReference>
<feature type="repeat" description="WD" evidence="3">
    <location>
        <begin position="1359"/>
        <end position="1400"/>
    </location>
</feature>
<evidence type="ECO:0000313" key="6">
    <source>
        <dbReference type="EMBL" id="KAL2886331.1"/>
    </source>
</evidence>
<reference evidence="6 7" key="1">
    <citation type="submission" date="2020-05" db="EMBL/GenBank/DDBJ databases">
        <title>Ceratocystis lukuohia genome.</title>
        <authorList>
            <person name="Harrington T.C."/>
            <person name="Kim K."/>
            <person name="Mayers C.G."/>
        </authorList>
    </citation>
    <scope>NUCLEOTIDE SEQUENCE [LARGE SCALE GENOMIC DNA]</scope>
    <source>
        <strain evidence="6 7">C4212</strain>
    </source>
</reference>
<dbReference type="InterPro" id="IPR036322">
    <property type="entry name" value="WD40_repeat_dom_sf"/>
</dbReference>
<feature type="repeat" description="WD" evidence="3">
    <location>
        <begin position="897"/>
        <end position="938"/>
    </location>
</feature>
<dbReference type="InterPro" id="IPR031359">
    <property type="entry name" value="NACHT_N"/>
</dbReference>
<dbReference type="SUPFAM" id="SSF50998">
    <property type="entry name" value="Quinoprotein alcohol dehydrogenase-like"/>
    <property type="match status" value="1"/>
</dbReference>
<feature type="repeat" description="WD" evidence="3">
    <location>
        <begin position="1191"/>
        <end position="1232"/>
    </location>
</feature>
<evidence type="ECO:0000256" key="1">
    <source>
        <dbReference type="ARBA" id="ARBA00022574"/>
    </source>
</evidence>
<protein>
    <submittedName>
        <fullName evidence="6">Vegetative incompatibility protein HET-E-1</fullName>
    </submittedName>
</protein>
<feature type="domain" description="NACHT" evidence="5">
    <location>
        <begin position="378"/>
        <end position="594"/>
    </location>
</feature>
<feature type="repeat" description="WD" evidence="3">
    <location>
        <begin position="1233"/>
        <end position="1274"/>
    </location>
</feature>
<proteinExistence type="predicted"/>
<evidence type="ECO:0000256" key="4">
    <source>
        <dbReference type="SAM" id="MobiDB-lite"/>
    </source>
</evidence>
<organism evidence="6 7">
    <name type="scientific">Ceratocystis lukuohia</name>
    <dbReference type="NCBI Taxonomy" id="2019550"/>
    <lineage>
        <taxon>Eukaryota</taxon>
        <taxon>Fungi</taxon>
        <taxon>Dikarya</taxon>
        <taxon>Ascomycota</taxon>
        <taxon>Pezizomycotina</taxon>
        <taxon>Sordariomycetes</taxon>
        <taxon>Hypocreomycetidae</taxon>
        <taxon>Microascales</taxon>
        <taxon>Ceratocystidaceae</taxon>
        <taxon>Ceratocystis</taxon>
    </lineage>
</organism>
<dbReference type="InterPro" id="IPR027417">
    <property type="entry name" value="P-loop_NTPase"/>
</dbReference>
<dbReference type="Pfam" id="PF00400">
    <property type="entry name" value="WD40"/>
    <property type="match status" value="13"/>
</dbReference>
<dbReference type="InterPro" id="IPR007111">
    <property type="entry name" value="NACHT_NTPase"/>
</dbReference>
<gene>
    <name evidence="6" type="ORF">HOO65_060161</name>
</gene>
<dbReference type="RefSeq" id="XP_070857511.1">
    <property type="nucleotide sequence ID" value="XM_071003605.1"/>
</dbReference>
<feature type="repeat" description="WD" evidence="3">
    <location>
        <begin position="1275"/>
        <end position="1316"/>
    </location>
</feature>
<dbReference type="PANTHER" id="PTHR19848:SF8">
    <property type="entry name" value="F-BOX AND WD REPEAT DOMAIN CONTAINING 7"/>
    <property type="match status" value="1"/>
</dbReference>
<keyword evidence="1 3" id="KW-0853">WD repeat</keyword>
<dbReference type="Pfam" id="PF24883">
    <property type="entry name" value="NPHP3_N"/>
    <property type="match status" value="1"/>
</dbReference>
<dbReference type="InterPro" id="IPR001680">
    <property type="entry name" value="WD40_rpt"/>
</dbReference>
<dbReference type="GeneID" id="98119557"/>
<evidence type="ECO:0000313" key="7">
    <source>
        <dbReference type="Proteomes" id="UP001610728"/>
    </source>
</evidence>
<feature type="repeat" description="WD" evidence="3">
    <location>
        <begin position="1317"/>
        <end position="1358"/>
    </location>
</feature>